<protein>
    <recommendedName>
        <fullName evidence="2">Phytanoyl-CoA dioxygenase</fullName>
    </recommendedName>
</protein>
<reference evidence="1" key="1">
    <citation type="submission" date="2018-05" db="EMBL/GenBank/DDBJ databases">
        <authorList>
            <person name="Lanie J.A."/>
            <person name="Ng W.-L."/>
            <person name="Kazmierczak K.M."/>
            <person name="Andrzejewski T.M."/>
            <person name="Davidsen T.M."/>
            <person name="Wayne K.J."/>
            <person name="Tettelin H."/>
            <person name="Glass J.I."/>
            <person name="Rusch D."/>
            <person name="Podicherti R."/>
            <person name="Tsui H.-C.T."/>
            <person name="Winkler M.E."/>
        </authorList>
    </citation>
    <scope>NUCLEOTIDE SEQUENCE</scope>
</reference>
<sequence>MLTKNQIQTFNRNGYVVIKNFINSRQRKLLIQRAEQLIDEFQPPSK</sequence>
<dbReference type="EMBL" id="UINC01137283">
    <property type="protein sequence ID" value="SVD22530.1"/>
    <property type="molecule type" value="Genomic_DNA"/>
</dbReference>
<dbReference type="Gene3D" id="2.60.120.620">
    <property type="entry name" value="q2cbj1_9rhob like domain"/>
    <property type="match status" value="1"/>
</dbReference>
<proteinExistence type="predicted"/>
<evidence type="ECO:0008006" key="2">
    <source>
        <dbReference type="Google" id="ProtNLM"/>
    </source>
</evidence>
<name>A0A382TKC1_9ZZZZ</name>
<organism evidence="1">
    <name type="scientific">marine metagenome</name>
    <dbReference type="NCBI Taxonomy" id="408172"/>
    <lineage>
        <taxon>unclassified sequences</taxon>
        <taxon>metagenomes</taxon>
        <taxon>ecological metagenomes</taxon>
    </lineage>
</organism>
<dbReference type="AlphaFoldDB" id="A0A382TKC1"/>
<gene>
    <name evidence="1" type="ORF">METZ01_LOCUS375384</name>
</gene>
<accession>A0A382TKC1</accession>
<evidence type="ECO:0000313" key="1">
    <source>
        <dbReference type="EMBL" id="SVD22530.1"/>
    </source>
</evidence>
<feature type="non-terminal residue" evidence="1">
    <location>
        <position position="46"/>
    </location>
</feature>
<dbReference type="SUPFAM" id="SSF51197">
    <property type="entry name" value="Clavaminate synthase-like"/>
    <property type="match status" value="1"/>
</dbReference>